<reference evidence="1 2" key="1">
    <citation type="submission" date="2018-10" db="EMBL/GenBank/DDBJ databases">
        <title>Genomic Encyclopedia of Archaeal and Bacterial Type Strains, Phase II (KMG-II): from individual species to whole genera.</title>
        <authorList>
            <person name="Goeker M."/>
        </authorList>
    </citation>
    <scope>NUCLEOTIDE SEQUENCE [LARGE SCALE GENOMIC DNA]</scope>
    <source>
        <strain evidence="1 2">DSM 14954</strain>
    </source>
</reference>
<dbReference type="Pfam" id="PF13344">
    <property type="entry name" value="Hydrolase_6"/>
    <property type="match status" value="1"/>
</dbReference>
<proteinExistence type="predicted"/>
<sequence>MRPLPVSAAVRPYDHFLLDLDGTLWVGDEALPGAVDAVAALREAGKTVLFLTNDVRHPPEGFVRKLWRLGFQASLPEILSVGAAVQFALAERISGGTAYVIGSQALVDHVAEAGLRIVNGTPFAPRADVVVVGGHDAFVFEELKVATQAVLRGADLIGATRDATFPMPDGPWPGTGAILAAVEAATGRQASMIVGKPEPTMYDAARDRLGEGRILGVGDKLDYDIAGARRAGMDQALVLTGGATREDAESAEPHPTHIADSLGALVLQEG</sequence>
<organism evidence="1 2">
    <name type="scientific">Solirubrobacter pauli</name>
    <dbReference type="NCBI Taxonomy" id="166793"/>
    <lineage>
        <taxon>Bacteria</taxon>
        <taxon>Bacillati</taxon>
        <taxon>Actinomycetota</taxon>
        <taxon>Thermoleophilia</taxon>
        <taxon>Solirubrobacterales</taxon>
        <taxon>Solirubrobacteraceae</taxon>
        <taxon>Solirubrobacter</taxon>
    </lineage>
</organism>
<dbReference type="AlphaFoldDB" id="A0A660L291"/>
<comment type="caution">
    <text evidence="1">The sequence shown here is derived from an EMBL/GenBank/DDBJ whole genome shotgun (WGS) entry which is preliminary data.</text>
</comment>
<protein>
    <submittedName>
        <fullName evidence="1">HAD superfamily hydrolase (TIGR01459 family)</fullName>
    </submittedName>
</protein>
<dbReference type="PANTHER" id="PTHR19288:SF46">
    <property type="entry name" value="HALOACID DEHALOGENASE-LIKE HYDROLASE DOMAIN-CONTAINING PROTEIN 2"/>
    <property type="match status" value="1"/>
</dbReference>
<dbReference type="SUPFAM" id="SSF56784">
    <property type="entry name" value="HAD-like"/>
    <property type="match status" value="1"/>
</dbReference>
<dbReference type="InterPro" id="IPR023214">
    <property type="entry name" value="HAD_sf"/>
</dbReference>
<gene>
    <name evidence="1" type="ORF">C8N24_5446</name>
</gene>
<dbReference type="Proteomes" id="UP000278962">
    <property type="component" value="Unassembled WGS sequence"/>
</dbReference>
<dbReference type="InterPro" id="IPR006439">
    <property type="entry name" value="HAD-SF_hydro_IA"/>
</dbReference>
<dbReference type="GO" id="GO:0005737">
    <property type="term" value="C:cytoplasm"/>
    <property type="evidence" value="ECO:0007669"/>
    <property type="project" value="TreeGrafter"/>
</dbReference>
<evidence type="ECO:0000313" key="2">
    <source>
        <dbReference type="Proteomes" id="UP000278962"/>
    </source>
</evidence>
<dbReference type="OrthoDB" id="3400930at2"/>
<dbReference type="PANTHER" id="PTHR19288">
    <property type="entry name" value="4-NITROPHENYLPHOSPHATASE-RELATED"/>
    <property type="match status" value="1"/>
</dbReference>
<dbReference type="InterPro" id="IPR036412">
    <property type="entry name" value="HAD-like_sf"/>
</dbReference>
<dbReference type="GO" id="GO:0016791">
    <property type="term" value="F:phosphatase activity"/>
    <property type="evidence" value="ECO:0007669"/>
    <property type="project" value="TreeGrafter"/>
</dbReference>
<dbReference type="NCBIfam" id="TIGR01549">
    <property type="entry name" value="HAD-SF-IA-v1"/>
    <property type="match status" value="1"/>
</dbReference>
<name>A0A660L291_9ACTN</name>
<dbReference type="EMBL" id="RBIL01000002">
    <property type="protein sequence ID" value="RKQ87425.1"/>
    <property type="molecule type" value="Genomic_DNA"/>
</dbReference>
<evidence type="ECO:0000313" key="1">
    <source>
        <dbReference type="EMBL" id="RKQ87425.1"/>
    </source>
</evidence>
<keyword evidence="1" id="KW-0378">Hydrolase</keyword>
<dbReference type="Gene3D" id="3.40.50.1000">
    <property type="entry name" value="HAD superfamily/HAD-like"/>
    <property type="match status" value="2"/>
</dbReference>
<dbReference type="Pfam" id="PF13242">
    <property type="entry name" value="Hydrolase_like"/>
    <property type="match status" value="1"/>
</dbReference>
<keyword evidence="2" id="KW-1185">Reference proteome</keyword>
<dbReference type="NCBIfam" id="TIGR01460">
    <property type="entry name" value="HAD-SF-IIA"/>
    <property type="match status" value="1"/>
</dbReference>
<dbReference type="InterPro" id="IPR006357">
    <property type="entry name" value="HAD-SF_hydro_IIA"/>
</dbReference>
<accession>A0A660L291</accession>